<dbReference type="InterPro" id="IPR003806">
    <property type="entry name" value="ATP-grasp_PylC-type"/>
</dbReference>
<keyword evidence="4" id="KW-1185">Reference proteome</keyword>
<gene>
    <name evidence="3" type="ORF">P691DRAFT_827658</name>
</gene>
<dbReference type="AlphaFoldDB" id="A0A9P5XBN5"/>
<dbReference type="PROSITE" id="PS50975">
    <property type="entry name" value="ATP_GRASP"/>
    <property type="match status" value="1"/>
</dbReference>
<evidence type="ECO:0000313" key="3">
    <source>
        <dbReference type="EMBL" id="KAF9446356.1"/>
    </source>
</evidence>
<dbReference type="InterPro" id="IPR011761">
    <property type="entry name" value="ATP-grasp"/>
</dbReference>
<keyword evidence="1" id="KW-0067">ATP-binding</keyword>
<dbReference type="GO" id="GO:0005524">
    <property type="term" value="F:ATP binding"/>
    <property type="evidence" value="ECO:0007669"/>
    <property type="project" value="UniProtKB-UniRule"/>
</dbReference>
<protein>
    <recommendedName>
        <fullName evidence="2">ATP-grasp domain-containing protein</fullName>
    </recommendedName>
</protein>
<dbReference type="Gene3D" id="3.30.1490.20">
    <property type="entry name" value="ATP-grasp fold, A domain"/>
    <property type="match status" value="1"/>
</dbReference>
<organism evidence="3 4">
    <name type="scientific">Macrolepiota fuliginosa MF-IS2</name>
    <dbReference type="NCBI Taxonomy" id="1400762"/>
    <lineage>
        <taxon>Eukaryota</taxon>
        <taxon>Fungi</taxon>
        <taxon>Dikarya</taxon>
        <taxon>Basidiomycota</taxon>
        <taxon>Agaricomycotina</taxon>
        <taxon>Agaricomycetes</taxon>
        <taxon>Agaricomycetidae</taxon>
        <taxon>Agaricales</taxon>
        <taxon>Agaricineae</taxon>
        <taxon>Agaricaceae</taxon>
        <taxon>Macrolepiota</taxon>
    </lineage>
</organism>
<evidence type="ECO:0000256" key="1">
    <source>
        <dbReference type="PROSITE-ProRule" id="PRU00409"/>
    </source>
</evidence>
<dbReference type="Gene3D" id="3.30.470.20">
    <property type="entry name" value="ATP-grasp fold, B domain"/>
    <property type="match status" value="1"/>
</dbReference>
<dbReference type="Gene3D" id="3.40.50.20">
    <property type="match status" value="1"/>
</dbReference>
<keyword evidence="1" id="KW-0547">Nucleotide-binding</keyword>
<dbReference type="OrthoDB" id="186626at2759"/>
<dbReference type="InterPro" id="IPR013815">
    <property type="entry name" value="ATP_grasp_subdomain_1"/>
</dbReference>
<comment type="caution">
    <text evidence="3">The sequence shown here is derived from an EMBL/GenBank/DDBJ whole genome shotgun (WGS) entry which is preliminary data.</text>
</comment>
<proteinExistence type="predicted"/>
<dbReference type="Proteomes" id="UP000807342">
    <property type="component" value="Unassembled WGS sequence"/>
</dbReference>
<dbReference type="Pfam" id="PF02655">
    <property type="entry name" value="ATP-grasp_3"/>
    <property type="match status" value="1"/>
</dbReference>
<sequence length="451" mass="51623">MPKSKNYQKALIPLNVLLTNGRFPVTIDLARQLKKAGHTVYVVDPMHYHVCKFSRDVKKSYKVPAPHYDPSGYIQGLKHAIKEATIDLIIPMHEEILFCADAARTDVEIFNRLLAPPFETLVRLHSKWEFSKFLVTHGLDCPQSVLCRNYEDVERLNRNREWALKPVFGRASLNVFHLKPSEPLPHVGINGVEVNDDNNYVAQEWLKGERYCSYSVLQDGEIVAHSVYPVEDTIDGSSCVYFESIEHPGIFDYVQQIANVLPGVSGQVAFDFVETTPTDNAPRRLVPFECNPRSTAGIHLWSGTTDLALALTCRTSMYAPHWNLANDHTFPRPGAKRQVAPGMLMWKRTKGVSHKMAIKEYFSHMKKLVFIRDVVCSMRDLMPTLMEPFLLTSYYEICREQGLKLATMFQNDLTWEPAGAYLCEVRELIKQVDRNIVEPSQQPKFFDKRSF</sequence>
<accession>A0A9P5XBN5</accession>
<dbReference type="GO" id="GO:0046872">
    <property type="term" value="F:metal ion binding"/>
    <property type="evidence" value="ECO:0007669"/>
    <property type="project" value="InterPro"/>
</dbReference>
<evidence type="ECO:0000313" key="4">
    <source>
        <dbReference type="Proteomes" id="UP000807342"/>
    </source>
</evidence>
<feature type="domain" description="ATP-grasp" evidence="2">
    <location>
        <begin position="131"/>
        <end position="316"/>
    </location>
</feature>
<reference evidence="3" key="1">
    <citation type="submission" date="2020-11" db="EMBL/GenBank/DDBJ databases">
        <authorList>
            <consortium name="DOE Joint Genome Institute"/>
            <person name="Ahrendt S."/>
            <person name="Riley R."/>
            <person name="Andreopoulos W."/>
            <person name="Labutti K."/>
            <person name="Pangilinan J."/>
            <person name="Ruiz-Duenas F.J."/>
            <person name="Barrasa J.M."/>
            <person name="Sanchez-Garcia M."/>
            <person name="Camarero S."/>
            <person name="Miyauchi S."/>
            <person name="Serrano A."/>
            <person name="Linde D."/>
            <person name="Babiker R."/>
            <person name="Drula E."/>
            <person name="Ayuso-Fernandez I."/>
            <person name="Pacheco R."/>
            <person name="Padilla G."/>
            <person name="Ferreira P."/>
            <person name="Barriuso J."/>
            <person name="Kellner H."/>
            <person name="Castanera R."/>
            <person name="Alfaro M."/>
            <person name="Ramirez L."/>
            <person name="Pisabarro A.G."/>
            <person name="Kuo A."/>
            <person name="Tritt A."/>
            <person name="Lipzen A."/>
            <person name="He G."/>
            <person name="Yan M."/>
            <person name="Ng V."/>
            <person name="Cullen D."/>
            <person name="Martin F."/>
            <person name="Rosso M.-N."/>
            <person name="Henrissat B."/>
            <person name="Hibbett D."/>
            <person name="Martinez A.T."/>
            <person name="Grigoriev I.V."/>
        </authorList>
    </citation>
    <scope>NUCLEOTIDE SEQUENCE</scope>
    <source>
        <strain evidence="3">MF-IS2</strain>
    </source>
</reference>
<dbReference type="SUPFAM" id="SSF56059">
    <property type="entry name" value="Glutathione synthetase ATP-binding domain-like"/>
    <property type="match status" value="1"/>
</dbReference>
<dbReference type="EMBL" id="MU151250">
    <property type="protein sequence ID" value="KAF9446356.1"/>
    <property type="molecule type" value="Genomic_DNA"/>
</dbReference>
<name>A0A9P5XBN5_9AGAR</name>
<evidence type="ECO:0000259" key="2">
    <source>
        <dbReference type="PROSITE" id="PS50975"/>
    </source>
</evidence>